<dbReference type="InterPro" id="IPR017039">
    <property type="entry name" value="Virul_fac_BrkB"/>
</dbReference>
<feature type="transmembrane region" description="Helical" evidence="7">
    <location>
        <begin position="308"/>
        <end position="329"/>
    </location>
</feature>
<feature type="transmembrane region" description="Helical" evidence="7">
    <location>
        <begin position="273"/>
        <end position="296"/>
    </location>
</feature>
<dbReference type="RefSeq" id="WP_345354741.1">
    <property type="nucleotide sequence ID" value="NZ_BAABHJ010000008.1"/>
</dbReference>
<keyword evidence="2" id="KW-1003">Cell membrane</keyword>
<name>A0ABP8TI23_9ACTN</name>
<feature type="transmembrane region" description="Helical" evidence="7">
    <location>
        <begin position="197"/>
        <end position="222"/>
    </location>
</feature>
<proteinExistence type="predicted"/>
<feature type="compositionally biased region" description="Basic and acidic residues" evidence="6">
    <location>
        <begin position="10"/>
        <end position="20"/>
    </location>
</feature>
<reference evidence="9" key="1">
    <citation type="journal article" date="2019" name="Int. J. Syst. Evol. Microbiol.">
        <title>The Global Catalogue of Microorganisms (GCM) 10K type strain sequencing project: providing services to taxonomists for standard genome sequencing and annotation.</title>
        <authorList>
            <consortium name="The Broad Institute Genomics Platform"/>
            <consortium name="The Broad Institute Genome Sequencing Center for Infectious Disease"/>
            <person name="Wu L."/>
            <person name="Ma J."/>
        </authorList>
    </citation>
    <scope>NUCLEOTIDE SEQUENCE [LARGE SCALE GENOMIC DNA]</scope>
    <source>
        <strain evidence="9">JCM 17938</strain>
    </source>
</reference>
<evidence type="ECO:0000256" key="1">
    <source>
        <dbReference type="ARBA" id="ARBA00004651"/>
    </source>
</evidence>
<evidence type="ECO:0000256" key="5">
    <source>
        <dbReference type="ARBA" id="ARBA00023136"/>
    </source>
</evidence>
<feature type="transmembrane region" description="Helical" evidence="7">
    <location>
        <begin position="242"/>
        <end position="261"/>
    </location>
</feature>
<evidence type="ECO:0000256" key="6">
    <source>
        <dbReference type="SAM" id="MobiDB-lite"/>
    </source>
</evidence>
<keyword evidence="3 7" id="KW-0812">Transmembrane</keyword>
<evidence type="ECO:0000256" key="4">
    <source>
        <dbReference type="ARBA" id="ARBA00022989"/>
    </source>
</evidence>
<feature type="region of interest" description="Disordered" evidence="6">
    <location>
        <begin position="1"/>
        <end position="63"/>
    </location>
</feature>
<dbReference type="Pfam" id="PF03631">
    <property type="entry name" value="Virul_fac_BrkB"/>
    <property type="match status" value="1"/>
</dbReference>
<comment type="subcellular location">
    <subcellularLocation>
        <location evidence="1">Cell membrane</location>
        <topology evidence="1">Multi-pass membrane protein</topology>
    </subcellularLocation>
</comment>
<accession>A0ABP8TI23</accession>
<organism evidence="8 9">
    <name type="scientific">Actinoallomurus liliacearum</name>
    <dbReference type="NCBI Taxonomy" id="1080073"/>
    <lineage>
        <taxon>Bacteria</taxon>
        <taxon>Bacillati</taxon>
        <taxon>Actinomycetota</taxon>
        <taxon>Actinomycetes</taxon>
        <taxon>Streptosporangiales</taxon>
        <taxon>Thermomonosporaceae</taxon>
        <taxon>Actinoallomurus</taxon>
    </lineage>
</organism>
<keyword evidence="4 7" id="KW-1133">Transmembrane helix</keyword>
<dbReference type="NCBIfam" id="TIGR00765">
    <property type="entry name" value="yihY_not_rbn"/>
    <property type="match status" value="1"/>
</dbReference>
<sequence>MRKSAVGRSAETEAPEHGTPDTEAPDTETPDTRASETETPETDAPEKDAAETDAPEEEAPEPTDLGVRWWWAALRRTVGEVQRDDLVDRAAALTYYGVLSVFPALLVLVSLLGLTGKNTLQQLIDELGKAAPGPVRQLAINALTELQHGTGAAGLAGVLSLLVALWSSSGYVAAFMRTSNVVYDVPEGRPLWKTLPIRLGITIVMLVCLTVTAVTVVVTGGIARRVGDLIGAQSATVTVWDIAKWPVLLLVVSFMFALLYWASPNAKQGFRWVSPGGVLAVLLWLVVSAGFALYVANFGSYNKTYGSLAGVVVALIWLWISNLAVLLGAEFNAELERSRAIEAGHSPREEPYVELRDTRTIKDDEMP</sequence>
<dbReference type="PANTHER" id="PTHR30213:SF0">
    <property type="entry name" value="UPF0761 MEMBRANE PROTEIN YIHY"/>
    <property type="match status" value="1"/>
</dbReference>
<evidence type="ECO:0000256" key="7">
    <source>
        <dbReference type="SAM" id="Phobius"/>
    </source>
</evidence>
<evidence type="ECO:0000256" key="2">
    <source>
        <dbReference type="ARBA" id="ARBA00022475"/>
    </source>
</evidence>
<dbReference type="PANTHER" id="PTHR30213">
    <property type="entry name" value="INNER MEMBRANE PROTEIN YHJD"/>
    <property type="match status" value="1"/>
</dbReference>
<evidence type="ECO:0000256" key="3">
    <source>
        <dbReference type="ARBA" id="ARBA00022692"/>
    </source>
</evidence>
<evidence type="ECO:0000313" key="9">
    <source>
        <dbReference type="Proteomes" id="UP001500212"/>
    </source>
</evidence>
<feature type="compositionally biased region" description="Acidic residues" evidence="6">
    <location>
        <begin position="51"/>
        <end position="61"/>
    </location>
</feature>
<evidence type="ECO:0000313" key="8">
    <source>
        <dbReference type="EMBL" id="GAA4608815.1"/>
    </source>
</evidence>
<feature type="transmembrane region" description="Helical" evidence="7">
    <location>
        <begin position="152"/>
        <end position="176"/>
    </location>
</feature>
<keyword evidence="5 7" id="KW-0472">Membrane</keyword>
<keyword evidence="9" id="KW-1185">Reference proteome</keyword>
<protein>
    <submittedName>
        <fullName evidence="8">YihY/virulence factor BrkB family protein</fullName>
    </submittedName>
</protein>
<comment type="caution">
    <text evidence="8">The sequence shown here is derived from an EMBL/GenBank/DDBJ whole genome shotgun (WGS) entry which is preliminary data.</text>
</comment>
<gene>
    <name evidence="8" type="ORF">GCM10023195_34940</name>
</gene>
<feature type="transmembrane region" description="Helical" evidence="7">
    <location>
        <begin position="93"/>
        <end position="114"/>
    </location>
</feature>
<dbReference type="Proteomes" id="UP001500212">
    <property type="component" value="Unassembled WGS sequence"/>
</dbReference>
<dbReference type="EMBL" id="BAABHJ010000008">
    <property type="protein sequence ID" value="GAA4608815.1"/>
    <property type="molecule type" value="Genomic_DNA"/>
</dbReference>